<evidence type="ECO:0000259" key="6">
    <source>
        <dbReference type="PROSITE" id="PS50089"/>
    </source>
</evidence>
<dbReference type="PANTHER" id="PTHR45798">
    <property type="entry name" value="RING-H2 FINGER PROTEIN ATL61-RELATED-RELATED"/>
    <property type="match status" value="1"/>
</dbReference>
<dbReference type="Gene3D" id="3.30.40.10">
    <property type="entry name" value="Zinc/RING finger domain, C3HC4 (zinc finger)"/>
    <property type="match status" value="1"/>
</dbReference>
<gene>
    <name evidence="7" type="ORF">BWQ96_03812</name>
</gene>
<evidence type="ECO:0000256" key="5">
    <source>
        <dbReference type="SAM" id="MobiDB-lite"/>
    </source>
</evidence>
<dbReference type="InterPro" id="IPR013083">
    <property type="entry name" value="Znf_RING/FYVE/PHD"/>
</dbReference>
<dbReference type="AlphaFoldDB" id="A0A2V3IWA0"/>
<proteinExistence type="predicted"/>
<organism evidence="7 8">
    <name type="scientific">Gracilariopsis chorda</name>
    <dbReference type="NCBI Taxonomy" id="448386"/>
    <lineage>
        <taxon>Eukaryota</taxon>
        <taxon>Rhodophyta</taxon>
        <taxon>Florideophyceae</taxon>
        <taxon>Rhodymeniophycidae</taxon>
        <taxon>Gracilariales</taxon>
        <taxon>Gracilariaceae</taxon>
        <taxon>Gracilariopsis</taxon>
    </lineage>
</organism>
<keyword evidence="1" id="KW-0479">Metal-binding</keyword>
<dbReference type="PROSITE" id="PS50089">
    <property type="entry name" value="ZF_RING_2"/>
    <property type="match status" value="1"/>
</dbReference>
<dbReference type="STRING" id="448386.A0A2V3IWA0"/>
<evidence type="ECO:0000313" key="7">
    <source>
        <dbReference type="EMBL" id="PXF46418.1"/>
    </source>
</evidence>
<dbReference type="Pfam" id="PF13639">
    <property type="entry name" value="zf-RING_2"/>
    <property type="match status" value="1"/>
</dbReference>
<protein>
    <submittedName>
        <fullName evidence="7">NEP1-interacting protein-like 1</fullName>
    </submittedName>
</protein>
<feature type="region of interest" description="Disordered" evidence="5">
    <location>
        <begin position="46"/>
        <end position="73"/>
    </location>
</feature>
<keyword evidence="8" id="KW-1185">Reference proteome</keyword>
<dbReference type="SUPFAM" id="SSF57850">
    <property type="entry name" value="RING/U-box"/>
    <property type="match status" value="1"/>
</dbReference>
<name>A0A2V3IWA0_9FLOR</name>
<dbReference type="EMBL" id="NBIV01000039">
    <property type="protein sequence ID" value="PXF46418.1"/>
    <property type="molecule type" value="Genomic_DNA"/>
</dbReference>
<reference evidence="7 8" key="1">
    <citation type="journal article" date="2018" name="Mol. Biol. Evol.">
        <title>Analysis of the draft genome of the red seaweed Gracilariopsis chorda provides insights into genome size evolution in Rhodophyta.</title>
        <authorList>
            <person name="Lee J."/>
            <person name="Yang E.C."/>
            <person name="Graf L."/>
            <person name="Yang J.H."/>
            <person name="Qiu H."/>
            <person name="Zel Zion U."/>
            <person name="Chan C.X."/>
            <person name="Stephens T.G."/>
            <person name="Weber A.P.M."/>
            <person name="Boo G.H."/>
            <person name="Boo S.M."/>
            <person name="Kim K.M."/>
            <person name="Shin Y."/>
            <person name="Jung M."/>
            <person name="Lee S.J."/>
            <person name="Yim H.S."/>
            <person name="Lee J.H."/>
            <person name="Bhattacharya D."/>
            <person name="Yoon H.S."/>
        </authorList>
    </citation>
    <scope>NUCLEOTIDE SEQUENCE [LARGE SCALE GENOMIC DNA]</scope>
    <source>
        <strain evidence="7 8">SKKU-2015</strain>
        <tissue evidence="7">Whole body</tissue>
    </source>
</reference>
<accession>A0A2V3IWA0</accession>
<keyword evidence="3" id="KW-0862">Zinc</keyword>
<evidence type="ECO:0000256" key="4">
    <source>
        <dbReference type="PROSITE-ProRule" id="PRU00175"/>
    </source>
</evidence>
<feature type="domain" description="RING-type" evidence="6">
    <location>
        <begin position="94"/>
        <end position="136"/>
    </location>
</feature>
<comment type="caution">
    <text evidence="7">The sequence shown here is derived from an EMBL/GenBank/DDBJ whole genome shotgun (WGS) entry which is preliminary data.</text>
</comment>
<dbReference type="GO" id="GO:0008270">
    <property type="term" value="F:zinc ion binding"/>
    <property type="evidence" value="ECO:0007669"/>
    <property type="project" value="UniProtKB-KW"/>
</dbReference>
<dbReference type="Proteomes" id="UP000247409">
    <property type="component" value="Unassembled WGS sequence"/>
</dbReference>
<dbReference type="InterPro" id="IPR001841">
    <property type="entry name" value="Znf_RING"/>
</dbReference>
<evidence type="ECO:0000256" key="2">
    <source>
        <dbReference type="ARBA" id="ARBA00022771"/>
    </source>
</evidence>
<dbReference type="SMART" id="SM00184">
    <property type="entry name" value="RING"/>
    <property type="match status" value="1"/>
</dbReference>
<dbReference type="InterPro" id="IPR052788">
    <property type="entry name" value="RING-type_E3_ligase_ATL"/>
</dbReference>
<dbReference type="OrthoDB" id="6080at2759"/>
<sequence>MPTWCVAFLALWGVIILLVLVITARAVRRHLSFGLYPSHSNGHELISEPPLRASSTTTSSAHSERDRASAGALSDAQIANAAPKTRNVDAESMCSICLDSIDVGQSVRTIVQCGHSFHSACVKTWLRRANKCPNCQRTALVHAEKARLDVDSKSLRRYNSITDRLHPSGSFGRFFSDRNT</sequence>
<evidence type="ECO:0000256" key="1">
    <source>
        <dbReference type="ARBA" id="ARBA00022723"/>
    </source>
</evidence>
<evidence type="ECO:0000256" key="3">
    <source>
        <dbReference type="ARBA" id="ARBA00022833"/>
    </source>
</evidence>
<evidence type="ECO:0000313" key="8">
    <source>
        <dbReference type="Proteomes" id="UP000247409"/>
    </source>
</evidence>
<keyword evidence="2 4" id="KW-0863">Zinc-finger</keyword>
<dbReference type="PANTHER" id="PTHR45798:SF97">
    <property type="entry name" value="ALCOHOL-SENSITIVE RING FINGER PROTEIN 1"/>
    <property type="match status" value="1"/>
</dbReference>